<dbReference type="PROSITE" id="PS00983">
    <property type="entry name" value="LY6_UPAR"/>
    <property type="match status" value="1"/>
</dbReference>
<accession>A0A5A9PDL7</accession>
<keyword evidence="4" id="KW-0964">Secreted</keyword>
<comment type="caution">
    <text evidence="10">The sequence shown here is derived from an EMBL/GenBank/DDBJ whole genome shotgun (WGS) entry which is preliminary data.</text>
</comment>
<keyword evidence="5 8" id="KW-0732">Signal</keyword>
<name>A0A5A9PDL7_9TELE</name>
<proteinExistence type="predicted"/>
<feature type="signal peptide" evidence="8">
    <location>
        <begin position="1"/>
        <end position="19"/>
    </location>
</feature>
<dbReference type="InterPro" id="IPR035076">
    <property type="entry name" value="Toxin/TOLIP"/>
</dbReference>
<feature type="domain" description="UPAR/Ly6" evidence="9">
    <location>
        <begin position="114"/>
        <end position="193"/>
    </location>
</feature>
<dbReference type="GO" id="GO:0005886">
    <property type="term" value="C:plasma membrane"/>
    <property type="evidence" value="ECO:0007669"/>
    <property type="project" value="UniProtKB-SubCell"/>
</dbReference>
<comment type="subcellular location">
    <subcellularLocation>
        <location evidence="1">Cell membrane</location>
    </subcellularLocation>
    <subcellularLocation>
        <location evidence="2">Secreted</location>
    </subcellularLocation>
</comment>
<evidence type="ECO:0000256" key="1">
    <source>
        <dbReference type="ARBA" id="ARBA00004236"/>
    </source>
</evidence>
<dbReference type="PANTHER" id="PTHR20914:SF24">
    <property type="entry name" value="LYMPHOCYTE ANTIGEN 6 FAMILY MEMBER M2-RELATED"/>
    <property type="match status" value="1"/>
</dbReference>
<dbReference type="Gene3D" id="2.10.60.10">
    <property type="entry name" value="CD59"/>
    <property type="match status" value="2"/>
</dbReference>
<dbReference type="Pfam" id="PF00021">
    <property type="entry name" value="UPAR_LY6"/>
    <property type="match status" value="1"/>
</dbReference>
<keyword evidence="3" id="KW-1003">Cell membrane</keyword>
<evidence type="ECO:0000256" key="4">
    <source>
        <dbReference type="ARBA" id="ARBA00022525"/>
    </source>
</evidence>
<dbReference type="Proteomes" id="UP000324632">
    <property type="component" value="Chromosome 6"/>
</dbReference>
<dbReference type="GO" id="GO:0005576">
    <property type="term" value="C:extracellular region"/>
    <property type="evidence" value="ECO:0007669"/>
    <property type="project" value="UniProtKB-SubCell"/>
</dbReference>
<evidence type="ECO:0000256" key="5">
    <source>
        <dbReference type="ARBA" id="ARBA00022729"/>
    </source>
</evidence>
<dbReference type="InterPro" id="IPR018363">
    <property type="entry name" value="CD59_antigen_CS"/>
</dbReference>
<feature type="domain" description="UPAR/Ly6" evidence="9">
    <location>
        <begin position="20"/>
        <end position="112"/>
    </location>
</feature>
<protein>
    <recommendedName>
        <fullName evidence="9">UPAR/Ly6 domain-containing protein</fullName>
    </recommendedName>
</protein>
<dbReference type="InterPro" id="IPR050918">
    <property type="entry name" value="CNF-like_PLA2_Inhibitor"/>
</dbReference>
<evidence type="ECO:0000259" key="9">
    <source>
        <dbReference type="SMART" id="SM00134"/>
    </source>
</evidence>
<keyword evidence="6" id="KW-0472">Membrane</keyword>
<evidence type="ECO:0000256" key="3">
    <source>
        <dbReference type="ARBA" id="ARBA00022475"/>
    </source>
</evidence>
<evidence type="ECO:0000256" key="8">
    <source>
        <dbReference type="SAM" id="SignalP"/>
    </source>
</evidence>
<sequence length="205" mass="22145">MHLNIFTVLILALFAKGQSLRCFQCTGLLGPCEKKEMTCPFGDAVCASQITVQYNGAASTSVQIKSCTVPKVCVNGSLNLGITRTATTMQCCNTDLCNSQDVSDSNSKNPNGKQCYYCNKDSCFNKVNCAGSEDHCIKAKANSESISMTIKGCASKSMCDALSQGFQEYADVSCCEGNLCNSAKSITQSFLILLSWPFISYIMFH</sequence>
<evidence type="ECO:0000256" key="6">
    <source>
        <dbReference type="ARBA" id="ARBA00023136"/>
    </source>
</evidence>
<feature type="chain" id="PRO_5022914923" description="UPAR/Ly6 domain-containing protein" evidence="8">
    <location>
        <begin position="20"/>
        <end position="205"/>
    </location>
</feature>
<dbReference type="SMART" id="SM00134">
    <property type="entry name" value="LU"/>
    <property type="match status" value="2"/>
</dbReference>
<evidence type="ECO:0000256" key="7">
    <source>
        <dbReference type="ARBA" id="ARBA00023180"/>
    </source>
</evidence>
<keyword evidence="7" id="KW-0325">Glycoprotein</keyword>
<dbReference type="AlphaFoldDB" id="A0A5A9PDL7"/>
<evidence type="ECO:0000313" key="11">
    <source>
        <dbReference type="Proteomes" id="UP000324632"/>
    </source>
</evidence>
<reference evidence="10 11" key="1">
    <citation type="journal article" date="2019" name="Mol. Ecol. Resour.">
        <title>Chromosome-level genome assembly of Triplophysa tibetana, a fish adapted to the harsh high-altitude environment of the Tibetan Plateau.</title>
        <authorList>
            <person name="Yang X."/>
            <person name="Liu H."/>
            <person name="Ma Z."/>
            <person name="Zou Y."/>
            <person name="Zou M."/>
            <person name="Mao Y."/>
            <person name="Li X."/>
            <person name="Wang H."/>
            <person name="Chen T."/>
            <person name="Wang W."/>
            <person name="Yang R."/>
        </authorList>
    </citation>
    <scope>NUCLEOTIDE SEQUENCE [LARGE SCALE GENOMIC DNA]</scope>
    <source>
        <strain evidence="10">TTIB1903HZAU</strain>
        <tissue evidence="10">Muscle</tissue>
    </source>
</reference>
<dbReference type="EMBL" id="SOYY01000006">
    <property type="protein sequence ID" value="KAA0719765.1"/>
    <property type="molecule type" value="Genomic_DNA"/>
</dbReference>
<gene>
    <name evidence="10" type="ORF">E1301_Tti019151</name>
</gene>
<dbReference type="InterPro" id="IPR016054">
    <property type="entry name" value="LY6_UPA_recep-like"/>
</dbReference>
<dbReference type="InterPro" id="IPR045860">
    <property type="entry name" value="Snake_toxin-like_sf"/>
</dbReference>
<dbReference type="PANTHER" id="PTHR20914">
    <property type="entry name" value="LY6/PLAUR DOMAIN-CONTAINING PROTEIN 8"/>
    <property type="match status" value="1"/>
</dbReference>
<dbReference type="SUPFAM" id="SSF57302">
    <property type="entry name" value="Snake toxin-like"/>
    <property type="match status" value="2"/>
</dbReference>
<organism evidence="10 11">
    <name type="scientific">Triplophysa tibetana</name>
    <dbReference type="NCBI Taxonomy" id="1572043"/>
    <lineage>
        <taxon>Eukaryota</taxon>
        <taxon>Metazoa</taxon>
        <taxon>Chordata</taxon>
        <taxon>Craniata</taxon>
        <taxon>Vertebrata</taxon>
        <taxon>Euteleostomi</taxon>
        <taxon>Actinopterygii</taxon>
        <taxon>Neopterygii</taxon>
        <taxon>Teleostei</taxon>
        <taxon>Ostariophysi</taxon>
        <taxon>Cypriniformes</taxon>
        <taxon>Nemacheilidae</taxon>
        <taxon>Triplophysa</taxon>
    </lineage>
</organism>
<dbReference type="Pfam" id="PF00087">
    <property type="entry name" value="Toxin_TOLIP"/>
    <property type="match status" value="1"/>
</dbReference>
<keyword evidence="11" id="KW-1185">Reference proteome</keyword>
<evidence type="ECO:0000256" key="2">
    <source>
        <dbReference type="ARBA" id="ARBA00004613"/>
    </source>
</evidence>
<evidence type="ECO:0000313" key="10">
    <source>
        <dbReference type="EMBL" id="KAA0719765.1"/>
    </source>
</evidence>